<reference evidence="1" key="1">
    <citation type="journal article" date="2020" name="Stud. Mycol.">
        <title>101 Dothideomycetes genomes: a test case for predicting lifestyles and emergence of pathogens.</title>
        <authorList>
            <person name="Haridas S."/>
            <person name="Albert R."/>
            <person name="Binder M."/>
            <person name="Bloem J."/>
            <person name="Labutti K."/>
            <person name="Salamov A."/>
            <person name="Andreopoulos B."/>
            <person name="Baker S."/>
            <person name="Barry K."/>
            <person name="Bills G."/>
            <person name="Bluhm B."/>
            <person name="Cannon C."/>
            <person name="Castanera R."/>
            <person name="Culley D."/>
            <person name="Daum C."/>
            <person name="Ezra D."/>
            <person name="Gonzalez J."/>
            <person name="Henrissat B."/>
            <person name="Kuo A."/>
            <person name="Liang C."/>
            <person name="Lipzen A."/>
            <person name="Lutzoni F."/>
            <person name="Magnuson J."/>
            <person name="Mondo S."/>
            <person name="Nolan M."/>
            <person name="Ohm R."/>
            <person name="Pangilinan J."/>
            <person name="Park H.-J."/>
            <person name="Ramirez L."/>
            <person name="Alfaro M."/>
            <person name="Sun H."/>
            <person name="Tritt A."/>
            <person name="Yoshinaga Y."/>
            <person name="Zwiers L.-H."/>
            <person name="Turgeon B."/>
            <person name="Goodwin S."/>
            <person name="Spatafora J."/>
            <person name="Crous P."/>
            <person name="Grigoriev I."/>
        </authorList>
    </citation>
    <scope>NUCLEOTIDE SEQUENCE</scope>
    <source>
        <strain evidence="1">SCOH1-5</strain>
    </source>
</reference>
<evidence type="ECO:0000313" key="2">
    <source>
        <dbReference type="Proteomes" id="UP000799539"/>
    </source>
</evidence>
<protein>
    <submittedName>
        <fullName evidence="1">Uncharacterized protein</fullName>
    </submittedName>
</protein>
<evidence type="ECO:0000313" key="1">
    <source>
        <dbReference type="EMBL" id="KAF2211645.1"/>
    </source>
</evidence>
<proteinExistence type="predicted"/>
<keyword evidence="2" id="KW-1185">Reference proteome</keyword>
<dbReference type="EMBL" id="ML992675">
    <property type="protein sequence ID" value="KAF2211645.1"/>
    <property type="molecule type" value="Genomic_DNA"/>
</dbReference>
<dbReference type="AlphaFoldDB" id="A0A6A6FE26"/>
<sequence>MPFTQSDIQIAIEALVKLYRSTSPPPQGDPFHWTPTTDRILLFFCAQRKITPADYGAIVQCIREFHGTAPSYDQIRQRVRDFQYEARLRRGEPTLTVKLKLW</sequence>
<dbReference type="Proteomes" id="UP000799539">
    <property type="component" value="Unassembled WGS sequence"/>
</dbReference>
<name>A0A6A6FE26_9PEZI</name>
<accession>A0A6A6FE26</accession>
<organism evidence="1 2">
    <name type="scientific">Cercospora zeae-maydis SCOH1-5</name>
    <dbReference type="NCBI Taxonomy" id="717836"/>
    <lineage>
        <taxon>Eukaryota</taxon>
        <taxon>Fungi</taxon>
        <taxon>Dikarya</taxon>
        <taxon>Ascomycota</taxon>
        <taxon>Pezizomycotina</taxon>
        <taxon>Dothideomycetes</taxon>
        <taxon>Dothideomycetidae</taxon>
        <taxon>Mycosphaerellales</taxon>
        <taxon>Mycosphaerellaceae</taxon>
        <taxon>Cercospora</taxon>
    </lineage>
</organism>
<gene>
    <name evidence="1" type="ORF">CERZMDRAFT_98079</name>
</gene>